<evidence type="ECO:0000256" key="9">
    <source>
        <dbReference type="PROSITE-ProRule" id="PRU00282"/>
    </source>
</evidence>
<evidence type="ECO:0000256" key="5">
    <source>
        <dbReference type="ARBA" id="ARBA00022737"/>
    </source>
</evidence>
<sequence length="280" mass="30893">FAGAAGVLVGHPFDTVKVHLQTDNPKNPKYKGTFHCMKTILMSDNIRGLYRGISSPMMGIGLVNAIVFGVYGNIQRLSDDPNSLVSHFYAGSAAGFVQSYVCAPMELAKTRLQLVNQIEGSVKFKGPVQCLMYVYRTEGIRGCFKGLTATILRDIPVNTNTLSFSGFSSYFVSYEFLMQCRETPGVLYTLMSGGLAGIASWLACYPIDVVKTHLQADALGSNAKYNGFVDCAVKSYEREGYMFFFRGLNSTMVRAFPMNAACFFVVSWILDFCKRNGIDM</sequence>
<keyword evidence="3 10" id="KW-0813">Transport</keyword>
<feature type="transmembrane region" description="Helical" evidence="11">
    <location>
        <begin position="251"/>
        <end position="270"/>
    </location>
</feature>
<dbReference type="PANTHER" id="PTHR45624:SF61">
    <property type="entry name" value="MITOCHONDRIAL BASIC AMINO ACIDS TRANSPORTER"/>
    <property type="match status" value="1"/>
</dbReference>
<keyword evidence="13" id="KW-1185">Reference proteome</keyword>
<evidence type="ECO:0000256" key="10">
    <source>
        <dbReference type="RuleBase" id="RU000488"/>
    </source>
</evidence>
<dbReference type="Proteomes" id="UP001200034">
    <property type="component" value="Unassembled WGS sequence"/>
</dbReference>
<accession>A0AAD4PPM5</accession>
<dbReference type="Gene3D" id="1.50.40.10">
    <property type="entry name" value="Mitochondrial carrier domain"/>
    <property type="match status" value="2"/>
</dbReference>
<comment type="similarity">
    <text evidence="2 10">Belongs to the mitochondrial carrier (TC 2.A.29) family.</text>
</comment>
<protein>
    <recommendedName>
        <fullName evidence="14">Mitochondrial carnitine/acylcarnitine carrier protein CACL</fullName>
    </recommendedName>
</protein>
<evidence type="ECO:0000313" key="12">
    <source>
        <dbReference type="EMBL" id="KAH8378241.1"/>
    </source>
</evidence>
<evidence type="ECO:0008006" key="14">
    <source>
        <dbReference type="Google" id="ProtNLM"/>
    </source>
</evidence>
<comment type="caution">
    <text evidence="12">The sequence shown here is derived from an EMBL/GenBank/DDBJ whole genome shotgun (WGS) entry which is preliminary data.</text>
</comment>
<feature type="repeat" description="Solcar" evidence="9">
    <location>
        <begin position="82"/>
        <end position="171"/>
    </location>
</feature>
<feature type="non-terminal residue" evidence="12">
    <location>
        <position position="280"/>
    </location>
</feature>
<comment type="subcellular location">
    <subcellularLocation>
        <location evidence="1">Mitochondrion membrane</location>
        <topology evidence="1">Multi-pass membrane protein</topology>
    </subcellularLocation>
</comment>
<feature type="transmembrane region" description="Helical" evidence="11">
    <location>
        <begin position="48"/>
        <end position="72"/>
    </location>
</feature>
<evidence type="ECO:0000256" key="2">
    <source>
        <dbReference type="ARBA" id="ARBA00006375"/>
    </source>
</evidence>
<evidence type="ECO:0000256" key="8">
    <source>
        <dbReference type="ARBA" id="ARBA00023136"/>
    </source>
</evidence>
<dbReference type="InterPro" id="IPR023395">
    <property type="entry name" value="MCP_dom_sf"/>
</dbReference>
<dbReference type="PROSITE" id="PS50920">
    <property type="entry name" value="SOLCAR"/>
    <property type="match status" value="3"/>
</dbReference>
<dbReference type="InterPro" id="IPR018108">
    <property type="entry name" value="MCP_transmembrane"/>
</dbReference>
<evidence type="ECO:0000256" key="11">
    <source>
        <dbReference type="SAM" id="Phobius"/>
    </source>
</evidence>
<dbReference type="GO" id="GO:0031966">
    <property type="term" value="C:mitochondrial membrane"/>
    <property type="evidence" value="ECO:0007669"/>
    <property type="project" value="UniProtKB-SubCell"/>
</dbReference>
<dbReference type="FunFam" id="1.50.40.10:FF:000087">
    <property type="entry name" value="SLC (SoLute Carrier) homolog"/>
    <property type="match status" value="1"/>
</dbReference>
<evidence type="ECO:0000256" key="3">
    <source>
        <dbReference type="ARBA" id="ARBA00022448"/>
    </source>
</evidence>
<dbReference type="EMBL" id="JAJJHW010001127">
    <property type="protein sequence ID" value="KAH8378241.1"/>
    <property type="molecule type" value="Genomic_DNA"/>
</dbReference>
<keyword evidence="6 11" id="KW-1133">Transmembrane helix</keyword>
<feature type="transmembrane region" description="Helical" evidence="11">
    <location>
        <begin position="185"/>
        <end position="203"/>
    </location>
</feature>
<gene>
    <name evidence="12" type="ORF">KR093_010326</name>
</gene>
<dbReference type="GO" id="GO:1990575">
    <property type="term" value="P:mitochondrial L-ornithine transmembrane transport"/>
    <property type="evidence" value="ECO:0007669"/>
    <property type="project" value="TreeGrafter"/>
</dbReference>
<dbReference type="AlphaFoldDB" id="A0AAD4PPM5"/>
<dbReference type="GO" id="GO:0005289">
    <property type="term" value="F:high-affinity L-arginine transmembrane transporter activity"/>
    <property type="evidence" value="ECO:0007669"/>
    <property type="project" value="TreeGrafter"/>
</dbReference>
<feature type="repeat" description="Solcar" evidence="9">
    <location>
        <begin position="184"/>
        <end position="272"/>
    </location>
</feature>
<dbReference type="Pfam" id="PF00153">
    <property type="entry name" value="Mito_carr"/>
    <property type="match status" value="3"/>
</dbReference>
<evidence type="ECO:0000256" key="6">
    <source>
        <dbReference type="ARBA" id="ARBA00022989"/>
    </source>
</evidence>
<proteinExistence type="inferred from homology"/>
<evidence type="ECO:0000256" key="1">
    <source>
        <dbReference type="ARBA" id="ARBA00004225"/>
    </source>
</evidence>
<dbReference type="InterPro" id="IPR002067">
    <property type="entry name" value="MCP"/>
</dbReference>
<feature type="repeat" description="Solcar" evidence="9">
    <location>
        <begin position="1"/>
        <end position="77"/>
    </location>
</feature>
<keyword evidence="4 9" id="KW-0812">Transmembrane</keyword>
<evidence type="ECO:0000256" key="7">
    <source>
        <dbReference type="ARBA" id="ARBA00023128"/>
    </source>
</evidence>
<evidence type="ECO:0000313" key="13">
    <source>
        <dbReference type="Proteomes" id="UP001200034"/>
    </source>
</evidence>
<keyword evidence="5" id="KW-0677">Repeat</keyword>
<reference evidence="12" key="1">
    <citation type="journal article" date="2021" name="Mol. Ecol. Resour.">
        <title>Phylogenomic analyses of the genus Drosophila reveals genomic signals of climate adaptation.</title>
        <authorList>
            <person name="Li F."/>
            <person name="Rane R.V."/>
            <person name="Luria V."/>
            <person name="Xiong Z."/>
            <person name="Chen J."/>
            <person name="Li Z."/>
            <person name="Catullo R.A."/>
            <person name="Griffin P.C."/>
            <person name="Schiffer M."/>
            <person name="Pearce S."/>
            <person name="Lee S.F."/>
            <person name="McElroy K."/>
            <person name="Stocker A."/>
            <person name="Shirriffs J."/>
            <person name="Cockerell F."/>
            <person name="Coppin C."/>
            <person name="Sgro C.M."/>
            <person name="Karger A."/>
            <person name="Cain J.W."/>
            <person name="Weber J.A."/>
            <person name="Santpere G."/>
            <person name="Kirschner M.W."/>
            <person name="Hoffmann A.A."/>
            <person name="Oakeshott J.G."/>
            <person name="Zhang G."/>
        </authorList>
    </citation>
    <scope>NUCLEOTIDE SEQUENCE</scope>
    <source>
        <strain evidence="12">BGI-SZ-2011g</strain>
    </source>
</reference>
<dbReference type="SUPFAM" id="SSF103506">
    <property type="entry name" value="Mitochondrial carrier"/>
    <property type="match status" value="1"/>
</dbReference>
<evidence type="ECO:0000256" key="4">
    <source>
        <dbReference type="ARBA" id="ARBA00022692"/>
    </source>
</evidence>
<keyword evidence="7" id="KW-0496">Mitochondrion</keyword>
<keyword evidence="8 9" id="KW-0472">Membrane</keyword>
<feature type="non-terminal residue" evidence="12">
    <location>
        <position position="1"/>
    </location>
</feature>
<dbReference type="InterPro" id="IPR050567">
    <property type="entry name" value="Mitochondrial_Carrier"/>
</dbReference>
<organism evidence="12 13">
    <name type="scientific">Drosophila rubida</name>
    <dbReference type="NCBI Taxonomy" id="30044"/>
    <lineage>
        <taxon>Eukaryota</taxon>
        <taxon>Metazoa</taxon>
        <taxon>Ecdysozoa</taxon>
        <taxon>Arthropoda</taxon>
        <taxon>Hexapoda</taxon>
        <taxon>Insecta</taxon>
        <taxon>Pterygota</taxon>
        <taxon>Neoptera</taxon>
        <taxon>Endopterygota</taxon>
        <taxon>Diptera</taxon>
        <taxon>Brachycera</taxon>
        <taxon>Muscomorpha</taxon>
        <taxon>Ephydroidea</taxon>
        <taxon>Drosophilidae</taxon>
        <taxon>Drosophila</taxon>
    </lineage>
</organism>
<dbReference type="PANTHER" id="PTHR45624">
    <property type="entry name" value="MITOCHONDRIAL BASIC AMINO ACIDS TRANSPORTER-RELATED"/>
    <property type="match status" value="1"/>
</dbReference>
<dbReference type="FunFam" id="1.50.40.10:FF:000122">
    <property type="entry name" value="Uncharacterized protein, isoform A"/>
    <property type="match status" value="1"/>
</dbReference>
<dbReference type="PRINTS" id="PR00926">
    <property type="entry name" value="MITOCARRIER"/>
</dbReference>
<name>A0AAD4PPM5_9MUSC</name>